<dbReference type="KEGG" id="marq:MARGE09_P1832"/>
<evidence type="ECO:0000313" key="3">
    <source>
        <dbReference type="Proteomes" id="UP001320119"/>
    </source>
</evidence>
<dbReference type="PANTHER" id="PTHR38780:SF1">
    <property type="entry name" value="PROTEIN TUSC"/>
    <property type="match status" value="1"/>
</dbReference>
<dbReference type="InterPro" id="IPR027396">
    <property type="entry name" value="DsrEFH-like"/>
</dbReference>
<keyword evidence="3" id="KW-1185">Reference proteome</keyword>
<gene>
    <name evidence="2" type="ORF">MARGE09_P1832</name>
</gene>
<proteinExistence type="inferred from homology"/>
<sequence>MQPCDLLFIFRHSPYGSSLGREGLEAALAAGAFEQNMAILFLDDGVFQLISNQAAEAIQRKSHQKMSAALPLFGIDTLYAASDSLKARNLDADATTLDVQLLSTDEIRTLMNSAKTVLSF</sequence>
<dbReference type="InterPro" id="IPR003787">
    <property type="entry name" value="Sulphur_relay_DsrE/F-like"/>
</dbReference>
<dbReference type="SUPFAM" id="SSF75169">
    <property type="entry name" value="DsrEFH-like"/>
    <property type="match status" value="1"/>
</dbReference>
<dbReference type="Pfam" id="PF02635">
    <property type="entry name" value="DsrE"/>
    <property type="match status" value="1"/>
</dbReference>
<dbReference type="NCBIfam" id="TIGR03010">
    <property type="entry name" value="sulf_tusC_dsrF"/>
    <property type="match status" value="1"/>
</dbReference>
<organism evidence="2 3">
    <name type="scientific">Marinagarivorans cellulosilyticus</name>
    <dbReference type="NCBI Taxonomy" id="2721545"/>
    <lineage>
        <taxon>Bacteria</taxon>
        <taxon>Pseudomonadati</taxon>
        <taxon>Pseudomonadota</taxon>
        <taxon>Gammaproteobacteria</taxon>
        <taxon>Cellvibrionales</taxon>
        <taxon>Cellvibrionaceae</taxon>
        <taxon>Marinagarivorans</taxon>
    </lineage>
</organism>
<dbReference type="AlphaFoldDB" id="A0AAN1WHD0"/>
<dbReference type="Gene3D" id="3.40.1260.10">
    <property type="entry name" value="DsrEFH-like"/>
    <property type="match status" value="1"/>
</dbReference>
<dbReference type="InterPro" id="IPR017462">
    <property type="entry name" value="Sulphur_relay_TusC/DsrF"/>
</dbReference>
<protein>
    <submittedName>
        <fullName evidence="2">tRNA 2-thiouridine synthesizing protein C</fullName>
    </submittedName>
</protein>
<dbReference type="EMBL" id="AP023086">
    <property type="protein sequence ID" value="BCD97631.1"/>
    <property type="molecule type" value="Genomic_DNA"/>
</dbReference>
<reference evidence="2 3" key="1">
    <citation type="journal article" date="2022" name="IScience">
        <title>An ultrasensitive nanofiber-based assay for enzymatic hydrolysis and deep-sea microbial degradation of cellulose.</title>
        <authorList>
            <person name="Tsudome M."/>
            <person name="Tachioka M."/>
            <person name="Miyazaki M."/>
            <person name="Uchimura K."/>
            <person name="Tsuda M."/>
            <person name="Takaki Y."/>
            <person name="Deguchi S."/>
        </authorList>
    </citation>
    <scope>NUCLEOTIDE SEQUENCE [LARGE SCALE GENOMIC DNA]</scope>
    <source>
        <strain evidence="2 3">GE09</strain>
    </source>
</reference>
<dbReference type="NCBIfam" id="NF001238">
    <property type="entry name" value="PRK00211.1"/>
    <property type="match status" value="1"/>
</dbReference>
<dbReference type="RefSeq" id="WP_236987094.1">
    <property type="nucleotide sequence ID" value="NZ_AP023086.1"/>
</dbReference>
<dbReference type="PANTHER" id="PTHR38780">
    <property type="entry name" value="PROTEIN TUSC"/>
    <property type="match status" value="1"/>
</dbReference>
<evidence type="ECO:0000256" key="1">
    <source>
        <dbReference type="ARBA" id="ARBA00005996"/>
    </source>
</evidence>
<dbReference type="Proteomes" id="UP001320119">
    <property type="component" value="Chromosome"/>
</dbReference>
<comment type="similarity">
    <text evidence="1">Belongs to the DsrF/TusC family.</text>
</comment>
<name>A0AAN1WHD0_9GAMM</name>
<evidence type="ECO:0000313" key="2">
    <source>
        <dbReference type="EMBL" id="BCD97631.1"/>
    </source>
</evidence>
<accession>A0AAN1WHD0</accession>